<dbReference type="NCBIfam" id="NF041155">
    <property type="entry name" value="encap_f1"/>
    <property type="match status" value="1"/>
</dbReference>
<dbReference type="Proteomes" id="UP000234530">
    <property type="component" value="Plasmid pPZ01"/>
</dbReference>
<dbReference type="Gene3D" id="3.30.2400.30">
    <property type="match status" value="1"/>
</dbReference>
<evidence type="ECO:0000313" key="5">
    <source>
        <dbReference type="Proteomes" id="UP000234530"/>
    </source>
</evidence>
<dbReference type="PIRSF" id="PIRSF019254">
    <property type="entry name" value="CFP29"/>
    <property type="match status" value="1"/>
</dbReference>
<dbReference type="OrthoDB" id="2922at2"/>
<protein>
    <submittedName>
        <fullName evidence="4">Bacteriocin</fullName>
    </submittedName>
</protein>
<dbReference type="PANTHER" id="PTHR37165:SF1">
    <property type="entry name" value="TYPE 1 ENCAPSULIN SHELL PROTEIN"/>
    <property type="match status" value="1"/>
</dbReference>
<gene>
    <name evidence="4" type="ORF">CX676_20385</name>
</gene>
<evidence type="ECO:0000256" key="3">
    <source>
        <dbReference type="ARBA" id="ARBA00033787"/>
    </source>
</evidence>
<keyword evidence="3" id="KW-1284">Encapsulin nanocompartment</keyword>
<accession>A0A2H5F534</accession>
<keyword evidence="5" id="KW-1185">Reference proteome</keyword>
<keyword evidence="4" id="KW-0614">Plasmid</keyword>
<dbReference type="KEGG" id="pzh:CX676_20385"/>
<dbReference type="AlphaFoldDB" id="A0A2H5F534"/>
<sequence>MDNLHRPLAPISAAAWEDIEEEGRRTLRRYLGARRVVDLVGPEGYDHSSVNLGHIQSIKSGFDGVAMAQRAVLPLVEFKVPFTLNRGEIDNVARGAQDSDWQPVKDAALKLATAENLMVFEGLKSAGIEGMRPLSSNKPVPMPEDDDDIPEAVARAVDTLREVGVQGPYALILGDDVFTRITGGSDEGYPVMKHIRSLLDRDVIWCPGLTGGIALTLRGGDFQLHLGLDTAIGYDSHSADEVVLYLLETAAFKLQTTEALVSLPS</sequence>
<dbReference type="Pfam" id="PF04454">
    <property type="entry name" value="Linocin_M18"/>
    <property type="match status" value="1"/>
</dbReference>
<dbReference type="EMBL" id="CP025431">
    <property type="protein sequence ID" value="AUH66661.1"/>
    <property type="molecule type" value="Genomic_DNA"/>
</dbReference>
<dbReference type="InterPro" id="IPR051429">
    <property type="entry name" value="Encapsulin_nc"/>
</dbReference>
<name>A0A2H5F534_9RHOB</name>
<comment type="subcellular location">
    <subcellularLocation>
        <location evidence="1">Encapsulin nanocompartment</location>
    </subcellularLocation>
</comment>
<geneLocation type="plasmid" evidence="5">
    <name>ppz01</name>
</geneLocation>
<evidence type="ECO:0000256" key="1">
    <source>
        <dbReference type="ARBA" id="ARBA00033738"/>
    </source>
</evidence>
<reference evidence="4 5" key="1">
    <citation type="journal article" date="2013" name="Antonie Van Leeuwenhoek">
        <title>Paracoccus zhejiangensis sp. nov., isolated from activated sludge in wastewater-treatment system.</title>
        <authorList>
            <person name="Wu Z.G."/>
            <person name="Zhang D.F."/>
            <person name="Liu Y.L."/>
            <person name="Wang F."/>
            <person name="Jiang X."/>
            <person name="Li C."/>
            <person name="Li S.P."/>
            <person name="Hong Q."/>
            <person name="Li W.J."/>
        </authorList>
    </citation>
    <scope>NUCLEOTIDE SEQUENCE [LARGE SCALE GENOMIC DNA]</scope>
    <source>
        <strain evidence="4 5">J6</strain>
        <plasmid evidence="5">Plasmid ppz01</plasmid>
    </source>
</reference>
<evidence type="ECO:0000256" key="2">
    <source>
        <dbReference type="ARBA" id="ARBA00033743"/>
    </source>
</evidence>
<dbReference type="GO" id="GO:0140737">
    <property type="term" value="C:encapsulin nanocompartment"/>
    <property type="evidence" value="ECO:0007669"/>
    <property type="project" value="UniProtKB-SubCell"/>
</dbReference>
<organism evidence="4 5">
    <name type="scientific">Paracoccus zhejiangensis</name>
    <dbReference type="NCBI Taxonomy" id="1077935"/>
    <lineage>
        <taxon>Bacteria</taxon>
        <taxon>Pseudomonadati</taxon>
        <taxon>Pseudomonadota</taxon>
        <taxon>Alphaproteobacteria</taxon>
        <taxon>Rhodobacterales</taxon>
        <taxon>Paracoccaceae</taxon>
        <taxon>Paracoccus</taxon>
    </lineage>
</organism>
<dbReference type="PANTHER" id="PTHR37165">
    <property type="entry name" value="PEPTIDASE U56 FAMILY"/>
    <property type="match status" value="1"/>
</dbReference>
<dbReference type="RefSeq" id="WP_101754632.1">
    <property type="nucleotide sequence ID" value="NZ_CP025431.1"/>
</dbReference>
<evidence type="ECO:0000313" key="4">
    <source>
        <dbReference type="EMBL" id="AUH66661.1"/>
    </source>
</evidence>
<dbReference type="InterPro" id="IPR007544">
    <property type="entry name" value="ENCAP"/>
</dbReference>
<proteinExistence type="inferred from homology"/>
<dbReference type="Gene3D" id="3.30.2320.10">
    <property type="entry name" value="hypothetical protein PF0899 domain"/>
    <property type="match status" value="1"/>
</dbReference>
<comment type="similarity">
    <text evidence="2">Belongs to the encapsulin family. Family 1 subfamily.</text>
</comment>